<gene>
    <name evidence="2" type="ORF">AALO_G00008510</name>
</gene>
<name>A0AAV6HHE2_9TELE</name>
<accession>A0AAV6HHE2</accession>
<protein>
    <submittedName>
        <fullName evidence="2">Uncharacterized protein</fullName>
    </submittedName>
</protein>
<feature type="region of interest" description="Disordered" evidence="1">
    <location>
        <begin position="1"/>
        <end position="72"/>
    </location>
</feature>
<proteinExistence type="predicted"/>
<reference evidence="2 3" key="1">
    <citation type="submission" date="2020-10" db="EMBL/GenBank/DDBJ databases">
        <title>Chromosome-scale genome assembly of the Allis shad, Alosa alosa.</title>
        <authorList>
            <person name="Margot Z."/>
            <person name="Christophe K."/>
            <person name="Cabau C."/>
            <person name="Louis A."/>
            <person name="Berthelot C."/>
            <person name="Parey E."/>
            <person name="Roest Crollius H."/>
            <person name="Montfort J."/>
            <person name="Robinson-Rechavi M."/>
            <person name="Bucao C."/>
            <person name="Bouchez O."/>
            <person name="Gislard M."/>
            <person name="Lluch J."/>
            <person name="Milhes M."/>
            <person name="Lampietro C."/>
            <person name="Lopez Roques C."/>
            <person name="Donnadieu C."/>
            <person name="Braasch I."/>
            <person name="Desvignes T."/>
            <person name="Postlethwait J."/>
            <person name="Bobe J."/>
            <person name="Guiguen Y."/>
        </authorList>
    </citation>
    <scope>NUCLEOTIDE SEQUENCE [LARGE SCALE GENOMIC DNA]</scope>
    <source>
        <strain evidence="2">M-15738</strain>
        <tissue evidence="2">Blood</tissue>
    </source>
</reference>
<comment type="caution">
    <text evidence="2">The sequence shown here is derived from an EMBL/GenBank/DDBJ whole genome shotgun (WGS) entry which is preliminary data.</text>
</comment>
<dbReference type="AlphaFoldDB" id="A0AAV6HHE2"/>
<feature type="compositionally biased region" description="Polar residues" evidence="1">
    <location>
        <begin position="1"/>
        <end position="10"/>
    </location>
</feature>
<evidence type="ECO:0000313" key="2">
    <source>
        <dbReference type="EMBL" id="KAG5285879.1"/>
    </source>
</evidence>
<evidence type="ECO:0000256" key="1">
    <source>
        <dbReference type="SAM" id="MobiDB-lite"/>
    </source>
</evidence>
<keyword evidence="3" id="KW-1185">Reference proteome</keyword>
<dbReference type="EMBL" id="JADWDJ010000001">
    <property type="protein sequence ID" value="KAG5285879.1"/>
    <property type="molecule type" value="Genomic_DNA"/>
</dbReference>
<evidence type="ECO:0000313" key="3">
    <source>
        <dbReference type="Proteomes" id="UP000823561"/>
    </source>
</evidence>
<sequence length="92" mass="9719">MRYCANNSSVEVKGRGLITTPSHPPEQDPHRAGRCPTKGSHPTGWEGSPPWARPLSALSIPPPGTLTADMACPSHQSHAPIVLPCSETRASS</sequence>
<dbReference type="Proteomes" id="UP000823561">
    <property type="component" value="Chromosome 1"/>
</dbReference>
<organism evidence="2 3">
    <name type="scientific">Alosa alosa</name>
    <name type="common">allis shad</name>
    <dbReference type="NCBI Taxonomy" id="278164"/>
    <lineage>
        <taxon>Eukaryota</taxon>
        <taxon>Metazoa</taxon>
        <taxon>Chordata</taxon>
        <taxon>Craniata</taxon>
        <taxon>Vertebrata</taxon>
        <taxon>Euteleostomi</taxon>
        <taxon>Actinopterygii</taxon>
        <taxon>Neopterygii</taxon>
        <taxon>Teleostei</taxon>
        <taxon>Clupei</taxon>
        <taxon>Clupeiformes</taxon>
        <taxon>Clupeoidei</taxon>
        <taxon>Clupeidae</taxon>
        <taxon>Alosa</taxon>
    </lineage>
</organism>